<comment type="caution">
    <text evidence="1">The sequence shown here is derived from an EMBL/GenBank/DDBJ whole genome shotgun (WGS) entry which is preliminary data.</text>
</comment>
<dbReference type="EMBL" id="JASCTH010000001">
    <property type="protein sequence ID" value="MDI6097164.1"/>
    <property type="molecule type" value="Genomic_DNA"/>
</dbReference>
<name>A0ABT6WBT9_9ACTN</name>
<evidence type="ECO:0000313" key="2">
    <source>
        <dbReference type="Proteomes" id="UP001241758"/>
    </source>
</evidence>
<sequence length="41" mass="4620">MSERLPVDFGFRDCLGNVAGVPQHILTEELDAAERFWDTAL</sequence>
<protein>
    <submittedName>
        <fullName evidence="1">Uncharacterized protein</fullName>
    </submittedName>
</protein>
<dbReference type="RefSeq" id="WP_282756402.1">
    <property type="nucleotide sequence ID" value="NZ_JASCTH010000001.1"/>
</dbReference>
<accession>A0ABT6WBT9</accession>
<keyword evidence="2" id="KW-1185">Reference proteome</keyword>
<evidence type="ECO:0000313" key="1">
    <source>
        <dbReference type="EMBL" id="MDI6097164.1"/>
    </source>
</evidence>
<organism evidence="1 2">
    <name type="scientific">Actinoplanes sandaracinus</name>
    <dbReference type="NCBI Taxonomy" id="3045177"/>
    <lineage>
        <taxon>Bacteria</taxon>
        <taxon>Bacillati</taxon>
        <taxon>Actinomycetota</taxon>
        <taxon>Actinomycetes</taxon>
        <taxon>Micromonosporales</taxon>
        <taxon>Micromonosporaceae</taxon>
        <taxon>Actinoplanes</taxon>
    </lineage>
</organism>
<proteinExistence type="predicted"/>
<reference evidence="1 2" key="1">
    <citation type="submission" date="2023-05" db="EMBL/GenBank/DDBJ databases">
        <title>Actinoplanes sp. NEAU-A12 genome sequencing.</title>
        <authorList>
            <person name="Wang Z.-S."/>
        </authorList>
    </citation>
    <scope>NUCLEOTIDE SEQUENCE [LARGE SCALE GENOMIC DNA]</scope>
    <source>
        <strain evidence="1 2">NEAU-A12</strain>
    </source>
</reference>
<gene>
    <name evidence="1" type="ORF">QLQ12_00890</name>
</gene>
<dbReference type="Proteomes" id="UP001241758">
    <property type="component" value="Unassembled WGS sequence"/>
</dbReference>